<gene>
    <name evidence="4" type="ORF">FHR24_002109</name>
</gene>
<dbReference type="EMBL" id="JAASQL010000002">
    <property type="protein sequence ID" value="NIJ45641.1"/>
    <property type="molecule type" value="Genomic_DNA"/>
</dbReference>
<comment type="caution">
    <text evidence="4">The sequence shown here is derived from an EMBL/GenBank/DDBJ whole genome shotgun (WGS) entry which is preliminary data.</text>
</comment>
<evidence type="ECO:0000256" key="1">
    <source>
        <dbReference type="ARBA" id="ARBA00022603"/>
    </source>
</evidence>
<protein>
    <submittedName>
        <fullName evidence="4">O-methyltransferase YrrM</fullName>
    </submittedName>
</protein>
<keyword evidence="2" id="KW-0808">Transferase</keyword>
<accession>A0ABX0UDW7</accession>
<dbReference type="Proteomes" id="UP000745859">
    <property type="component" value="Unassembled WGS sequence"/>
</dbReference>
<dbReference type="SUPFAM" id="SSF53335">
    <property type="entry name" value="S-adenosyl-L-methionine-dependent methyltransferases"/>
    <property type="match status" value="1"/>
</dbReference>
<dbReference type="Gene3D" id="3.40.50.150">
    <property type="entry name" value="Vaccinia Virus protein VP39"/>
    <property type="match status" value="1"/>
</dbReference>
<keyword evidence="5" id="KW-1185">Reference proteome</keyword>
<reference evidence="4 5" key="1">
    <citation type="submission" date="2020-03" db="EMBL/GenBank/DDBJ databases">
        <title>Genomic Encyclopedia of Type Strains, Phase IV (KMG-IV): sequencing the most valuable type-strain genomes for metagenomic binning, comparative biology and taxonomic classification.</title>
        <authorList>
            <person name="Goeker M."/>
        </authorList>
    </citation>
    <scope>NUCLEOTIDE SEQUENCE [LARGE SCALE GENOMIC DNA]</scope>
    <source>
        <strain evidence="4 5">DSM 101599</strain>
    </source>
</reference>
<evidence type="ECO:0000313" key="5">
    <source>
        <dbReference type="Proteomes" id="UP000745859"/>
    </source>
</evidence>
<dbReference type="Pfam" id="PF01596">
    <property type="entry name" value="Methyltransf_3"/>
    <property type="match status" value="1"/>
</dbReference>
<dbReference type="InterPro" id="IPR002935">
    <property type="entry name" value="SAM_O-MeTrfase"/>
</dbReference>
<dbReference type="RefSeq" id="WP_167188092.1">
    <property type="nucleotide sequence ID" value="NZ_JAASQL010000002.1"/>
</dbReference>
<dbReference type="PANTHER" id="PTHR43167">
    <property type="entry name" value="PUTATIVE (AFU_ORTHOLOGUE AFUA_6G01830)-RELATED"/>
    <property type="match status" value="1"/>
</dbReference>
<proteinExistence type="predicted"/>
<keyword evidence="3" id="KW-0949">S-adenosyl-L-methionine</keyword>
<dbReference type="PANTHER" id="PTHR43167:SF1">
    <property type="entry name" value="PUTATIVE (AFU_ORTHOLOGUE AFUA_6G01830)-RELATED"/>
    <property type="match status" value="1"/>
</dbReference>
<evidence type="ECO:0000256" key="2">
    <source>
        <dbReference type="ARBA" id="ARBA00022679"/>
    </source>
</evidence>
<sequence length="207" mass="24005">MTTQQNQIDNVLNLLYKEAKNDRYKIIKSLAESRIRPIQPMDFKDVFLSISSKQGTYLKQIIQDHNLKNIIEFGTSFGISTLFLAQGILKTGGKIITTELIESKAKQAVDNFKKAEVNHLIDLRVGDAMHTLKNHSEPIDLLFLDGWKDLYFPLFKLLEPNFHKKTFVYVDNADMNDTQDFLQKVRQDPKYHLNSKYNGKVFLITHK</sequence>
<name>A0ABX0UDW7_9FLAO</name>
<dbReference type="PROSITE" id="PS51682">
    <property type="entry name" value="SAM_OMT_I"/>
    <property type="match status" value="1"/>
</dbReference>
<organism evidence="4 5">
    <name type="scientific">Wenyingzhuangia heitensis</name>
    <dbReference type="NCBI Taxonomy" id="1487859"/>
    <lineage>
        <taxon>Bacteria</taxon>
        <taxon>Pseudomonadati</taxon>
        <taxon>Bacteroidota</taxon>
        <taxon>Flavobacteriia</taxon>
        <taxon>Flavobacteriales</taxon>
        <taxon>Flavobacteriaceae</taxon>
        <taxon>Wenyingzhuangia</taxon>
    </lineage>
</organism>
<dbReference type="InterPro" id="IPR029063">
    <property type="entry name" value="SAM-dependent_MTases_sf"/>
</dbReference>
<keyword evidence="1" id="KW-0489">Methyltransferase</keyword>
<evidence type="ECO:0000313" key="4">
    <source>
        <dbReference type="EMBL" id="NIJ45641.1"/>
    </source>
</evidence>
<evidence type="ECO:0000256" key="3">
    <source>
        <dbReference type="ARBA" id="ARBA00022691"/>
    </source>
</evidence>